<keyword evidence="2" id="KW-1185">Reference proteome</keyword>
<dbReference type="InterPro" id="IPR011006">
    <property type="entry name" value="CheY-like_superfamily"/>
</dbReference>
<dbReference type="EMBL" id="BLJN01000005">
    <property type="protein sequence ID" value="GFE83018.1"/>
    <property type="molecule type" value="Genomic_DNA"/>
</dbReference>
<comment type="caution">
    <text evidence="1">The sequence shown here is derived from an EMBL/GenBank/DDBJ whole genome shotgun (WGS) entry which is preliminary data.</text>
</comment>
<organism evidence="1 2">
    <name type="scientific">Steroidobacter agaridevorans</name>
    <dbReference type="NCBI Taxonomy" id="2695856"/>
    <lineage>
        <taxon>Bacteria</taxon>
        <taxon>Pseudomonadati</taxon>
        <taxon>Pseudomonadota</taxon>
        <taxon>Gammaproteobacteria</taxon>
        <taxon>Steroidobacterales</taxon>
        <taxon>Steroidobacteraceae</taxon>
        <taxon>Steroidobacter</taxon>
    </lineage>
</organism>
<proteinExistence type="predicted"/>
<evidence type="ECO:0000313" key="2">
    <source>
        <dbReference type="Proteomes" id="UP000445000"/>
    </source>
</evidence>
<dbReference type="AlphaFoldDB" id="A0A829YJM4"/>
<evidence type="ECO:0000313" key="1">
    <source>
        <dbReference type="EMBL" id="GFE83018.1"/>
    </source>
</evidence>
<gene>
    <name evidence="1" type="ORF">GCM10011487_50180</name>
</gene>
<accession>A0A829YJM4</accession>
<evidence type="ECO:0008006" key="3">
    <source>
        <dbReference type="Google" id="ProtNLM"/>
    </source>
</evidence>
<name>A0A829YJM4_9GAMM</name>
<protein>
    <recommendedName>
        <fullName evidence="3">DNA-binding response regulator</fullName>
    </recommendedName>
</protein>
<dbReference type="Proteomes" id="UP000445000">
    <property type="component" value="Unassembled WGS sequence"/>
</dbReference>
<dbReference type="SUPFAM" id="SSF52172">
    <property type="entry name" value="CheY-like"/>
    <property type="match status" value="1"/>
</dbReference>
<reference evidence="2" key="1">
    <citation type="submission" date="2020-01" db="EMBL/GenBank/DDBJ databases">
        <title>'Steroidobacter agaridevorans' sp. nov., agar-degrading bacteria isolated from rhizosphere soils.</title>
        <authorList>
            <person name="Ikenaga M."/>
            <person name="Kataoka M."/>
            <person name="Murouchi A."/>
            <person name="Katsuragi S."/>
            <person name="Sakai M."/>
        </authorList>
    </citation>
    <scope>NUCLEOTIDE SEQUENCE [LARGE SCALE GENOMIC DNA]</scope>
    <source>
        <strain evidence="2">YU21-B</strain>
    </source>
</reference>
<sequence>MDALLGSAHMQASASLVGSNQWQVACPGAPADVCASTCAFCSGDSAFHFCGQTASATQLIREVTPAPDIVLMDDGLVWRRGLAELAHLHRALPSARTLLIADSVQPSTMFAALRLGTWGMHAAHAG</sequence>